<dbReference type="RefSeq" id="WP_376807355.1">
    <property type="nucleotide sequence ID" value="NZ_JBHTAC010000016.1"/>
</dbReference>
<proteinExistence type="predicted"/>
<evidence type="ECO:0000313" key="7">
    <source>
        <dbReference type="Proteomes" id="UP001596392"/>
    </source>
</evidence>
<dbReference type="Gene3D" id="2.60.40.1260">
    <property type="entry name" value="Lamin Tail domain"/>
    <property type="match status" value="4"/>
</dbReference>
<dbReference type="PANTHER" id="PTHR38340:SF1">
    <property type="entry name" value="S-LAYER PROTEIN"/>
    <property type="match status" value="1"/>
</dbReference>
<evidence type="ECO:0000256" key="3">
    <source>
        <dbReference type="SAM" id="MobiDB-lite"/>
    </source>
</evidence>
<dbReference type="PANTHER" id="PTHR38340">
    <property type="entry name" value="S-LAYER PROTEIN"/>
    <property type="match status" value="1"/>
</dbReference>
<dbReference type="Gene3D" id="2.150.10.10">
    <property type="entry name" value="Serralysin-like metalloprotease, C-terminal"/>
    <property type="match status" value="2"/>
</dbReference>
<dbReference type="InterPro" id="IPR011049">
    <property type="entry name" value="Serralysin-like_metalloprot_C"/>
</dbReference>
<feature type="domain" description="LTD" evidence="5">
    <location>
        <begin position="271"/>
        <end position="380"/>
    </location>
</feature>
<feature type="compositionally biased region" description="Acidic residues" evidence="3">
    <location>
        <begin position="849"/>
        <end position="860"/>
    </location>
</feature>
<feature type="signal peptide" evidence="4">
    <location>
        <begin position="1"/>
        <end position="30"/>
    </location>
</feature>
<evidence type="ECO:0000256" key="1">
    <source>
        <dbReference type="ARBA" id="ARBA00004613"/>
    </source>
</evidence>
<dbReference type="InterPro" id="IPR036415">
    <property type="entry name" value="Lamin_tail_dom_sf"/>
</dbReference>
<protein>
    <submittedName>
        <fullName evidence="6">Lamin tail domain-containing protein</fullName>
    </submittedName>
</protein>
<gene>
    <name evidence="6" type="ORF">ACFQO7_17645</name>
</gene>
<dbReference type="PROSITE" id="PS51841">
    <property type="entry name" value="LTD"/>
    <property type="match status" value="4"/>
</dbReference>
<organism evidence="6 7">
    <name type="scientific">Catellatospora aurea</name>
    <dbReference type="NCBI Taxonomy" id="1337874"/>
    <lineage>
        <taxon>Bacteria</taxon>
        <taxon>Bacillati</taxon>
        <taxon>Actinomycetota</taxon>
        <taxon>Actinomycetes</taxon>
        <taxon>Micromonosporales</taxon>
        <taxon>Micromonosporaceae</taxon>
        <taxon>Catellatospora</taxon>
    </lineage>
</organism>
<keyword evidence="2" id="KW-0964">Secreted</keyword>
<dbReference type="InterPro" id="IPR001343">
    <property type="entry name" value="Hemolysn_Ca-bd"/>
</dbReference>
<dbReference type="EMBL" id="JBHTAC010000016">
    <property type="protein sequence ID" value="MFC7244301.1"/>
    <property type="molecule type" value="Genomic_DNA"/>
</dbReference>
<feature type="chain" id="PRO_5045535978" evidence="4">
    <location>
        <begin position="31"/>
        <end position="1151"/>
    </location>
</feature>
<feature type="domain" description="LTD" evidence="5">
    <location>
        <begin position="398"/>
        <end position="504"/>
    </location>
</feature>
<keyword evidence="4" id="KW-0732">Signal</keyword>
<evidence type="ECO:0000256" key="4">
    <source>
        <dbReference type="SAM" id="SignalP"/>
    </source>
</evidence>
<dbReference type="Pfam" id="PF00353">
    <property type="entry name" value="HemolysinCabind"/>
    <property type="match status" value="3"/>
</dbReference>
<accession>A0ABW2GXH3</accession>
<feature type="region of interest" description="Disordered" evidence="3">
    <location>
        <begin position="1092"/>
        <end position="1115"/>
    </location>
</feature>
<dbReference type="SUPFAM" id="SSF51120">
    <property type="entry name" value="beta-Roll"/>
    <property type="match status" value="1"/>
</dbReference>
<dbReference type="Pfam" id="PF00932">
    <property type="entry name" value="LTD"/>
    <property type="match status" value="4"/>
</dbReference>
<evidence type="ECO:0000259" key="5">
    <source>
        <dbReference type="PROSITE" id="PS51841"/>
    </source>
</evidence>
<comment type="subcellular location">
    <subcellularLocation>
        <location evidence="1">Secreted</location>
    </subcellularLocation>
</comment>
<evidence type="ECO:0000313" key="6">
    <source>
        <dbReference type="EMBL" id="MFC7244301.1"/>
    </source>
</evidence>
<dbReference type="InterPro" id="IPR050557">
    <property type="entry name" value="RTX_toxin/Mannuronan_C5-epim"/>
</dbReference>
<reference evidence="7" key="1">
    <citation type="journal article" date="2019" name="Int. J. Syst. Evol. Microbiol.">
        <title>The Global Catalogue of Microorganisms (GCM) 10K type strain sequencing project: providing services to taxonomists for standard genome sequencing and annotation.</title>
        <authorList>
            <consortium name="The Broad Institute Genomics Platform"/>
            <consortium name="The Broad Institute Genome Sequencing Center for Infectious Disease"/>
            <person name="Wu L."/>
            <person name="Ma J."/>
        </authorList>
    </citation>
    <scope>NUCLEOTIDE SEQUENCE [LARGE SCALE GENOMIC DNA]</scope>
    <source>
        <strain evidence="7">CGMCC 1.9106</strain>
    </source>
</reference>
<sequence>MRTPRQTRTRLAFAALCAAALLIPGTPVSAQEAASVRINEIESNGGSPGDWVELVNTGSADVDLSGWTVKDNDDTHAFVLPAGTVLAAGGYLAVDVDPLFGLGAADSARLFAADGTVVDSHSWTSHASTTYGRCPDGSGAFATTTSSTRAAANDCSAPNATVVKINEVESNGGTPGDWVELVNTGSAAVDVSGWVVKDNDDTHAYTIPAGTVIAGRGFVAVDVEVSFGLGGADSARLFQADGSTLVDSYTWTAHAATTYGRCPDGSGAFASTNTSTRGAANDCGSAAAAVRINEVESNGGTPGDWVELVNTGATAVDVSGWVFRDNDDTHTVTVAAGSTLAPGAFLALDTEPAFGLGSADSARLYLADGTTLVDTYSWTAHAATTYGRCPNGTGAFIATTSSTRGAANDCGAPVRINEVESNGGTPGDWVELVNNGVSTVDVSGWLVKDNDDTHVYAIPAGTTVASGAFLALDVETAFGLGGADSARLFQADGATLVDSYSWTAHAATTYGRCPDGTGDFAATTAPTKGAGNVCPGQVPAALWPGGPEVTTADAANLFGGNMSGLAYQDQGVLWAVKNGPGTLYRLVRDGAAWTPDPAGGWAAGKALHYTDGTGDLDAEGVTLTSAGPSGGVFVSTERNNADSGVSRPRIVRFDPAAGTALYATMAWDLTADLPPVAANSGIEGITWIPDAYLTAHGFADERTGKAYDPAAYPGHGDGLFLVGLEANGQVYAYALDQGSGAYTRVAAFASGFPAVMDLVFEPETGHLWAVCDDTCQGRTATLGVDASGRFTVGAVYERPAGMPNFNNEGFAIAPQSACVAGRKPVYWSDDSNDAGHALRGGTLPCTDLDADDDGIADDADPLPADPGNGTFSDDDGTSGRILDRAGRSVSIADTAGGVLVTVGAGTAPARVALDGGAAAIALGEGAYVLGGTGSVTVLGGESAVATVTVQGTAVTVTVAAGGWVSYPEVTVKAGLAALLGIRSTGGVTVGAAGVPQDLCATVQNVLVGSTRNETITGTEGADLILGKGGNDVVNGNGGGDCVVTGSGNDVVTTTSGDDRVDAGGGNNVVGTGEGNDVVRTGSGNDVVNAAGGDDRVDAGDGNNTVNSAAGDDTVTTGSGNDVVDCGAGTDTARAGRGNNVNSGARCEAFGV</sequence>
<feature type="domain" description="LTD" evidence="5">
    <location>
        <begin position="26"/>
        <end position="125"/>
    </location>
</feature>
<feature type="domain" description="LTD" evidence="5">
    <location>
        <begin position="143"/>
        <end position="253"/>
    </location>
</feature>
<dbReference type="Proteomes" id="UP001596392">
    <property type="component" value="Unassembled WGS sequence"/>
</dbReference>
<keyword evidence="7" id="KW-1185">Reference proteome</keyword>
<comment type="caution">
    <text evidence="6">The sequence shown here is derived from an EMBL/GenBank/DDBJ whole genome shotgun (WGS) entry which is preliminary data.</text>
</comment>
<name>A0ABW2GXH3_9ACTN</name>
<dbReference type="InterPro" id="IPR001322">
    <property type="entry name" value="Lamin_tail_dom"/>
</dbReference>
<evidence type="ECO:0000256" key="2">
    <source>
        <dbReference type="ARBA" id="ARBA00022525"/>
    </source>
</evidence>
<feature type="region of interest" description="Disordered" evidence="3">
    <location>
        <begin position="849"/>
        <end position="879"/>
    </location>
</feature>
<dbReference type="SUPFAM" id="SSF74853">
    <property type="entry name" value="Lamin A/C globular tail domain"/>
    <property type="match status" value="4"/>
</dbReference>